<feature type="transmembrane region" description="Helical" evidence="4">
    <location>
        <begin position="9"/>
        <end position="27"/>
    </location>
</feature>
<evidence type="ECO:0000256" key="4">
    <source>
        <dbReference type="SAM" id="Phobius"/>
    </source>
</evidence>
<organism evidence="6">
    <name type="scientific">marine sediment metagenome</name>
    <dbReference type="NCBI Taxonomy" id="412755"/>
    <lineage>
        <taxon>unclassified sequences</taxon>
        <taxon>metagenomes</taxon>
        <taxon>ecological metagenomes</taxon>
    </lineage>
</organism>
<evidence type="ECO:0000259" key="5">
    <source>
        <dbReference type="Pfam" id="PF19300"/>
    </source>
</evidence>
<dbReference type="PANTHER" id="PTHR30465">
    <property type="entry name" value="INNER MEMBRANE ABC TRANSPORTER"/>
    <property type="match status" value="1"/>
</dbReference>
<protein>
    <recommendedName>
        <fullName evidence="5">ABC transporter type 1 GsiC-like N-terminal domain-containing protein</fullName>
    </recommendedName>
</protein>
<keyword evidence="2" id="KW-0813">Transport</keyword>
<feature type="domain" description="ABC transporter type 1 GsiC-like N-terminal" evidence="5">
    <location>
        <begin position="1"/>
        <end position="81"/>
    </location>
</feature>
<dbReference type="PANTHER" id="PTHR30465:SF43">
    <property type="entry name" value="OLIGOPEPTIDE ABC TRANSPORTER, PERMEASE PROTEIN"/>
    <property type="match status" value="1"/>
</dbReference>
<evidence type="ECO:0000256" key="2">
    <source>
        <dbReference type="ARBA" id="ARBA00022448"/>
    </source>
</evidence>
<dbReference type="Pfam" id="PF19300">
    <property type="entry name" value="BPD_transp_1_N"/>
    <property type="match status" value="1"/>
</dbReference>
<name>X1USB5_9ZZZZ</name>
<keyword evidence="4" id="KW-0812">Transmembrane</keyword>
<dbReference type="EMBL" id="BARW01018122">
    <property type="protein sequence ID" value="GAI95239.1"/>
    <property type="molecule type" value="Genomic_DNA"/>
</dbReference>
<keyword evidence="3" id="KW-1003">Cell membrane</keyword>
<evidence type="ECO:0000313" key="6">
    <source>
        <dbReference type="EMBL" id="GAI95239.1"/>
    </source>
</evidence>
<comment type="caution">
    <text evidence="6">The sequence shown here is derived from an EMBL/GenBank/DDBJ whole genome shotgun (WGS) entry which is preliminary data.</text>
</comment>
<evidence type="ECO:0000256" key="1">
    <source>
        <dbReference type="ARBA" id="ARBA00004651"/>
    </source>
</evidence>
<accession>X1USB5</accession>
<gene>
    <name evidence="6" type="ORF">S12H4_31099</name>
</gene>
<sequence>MLAYILRRFVIMIPTLLIASALIFTIIELPPGDYLESYIAELKAQGESVDQAQIEFLRQEYGFDKPVLERYFSWLWGFTQGDFGYSFEY</sequence>
<keyword evidence="4" id="KW-0472">Membrane</keyword>
<dbReference type="AlphaFoldDB" id="X1USB5"/>
<evidence type="ECO:0000256" key="3">
    <source>
        <dbReference type="ARBA" id="ARBA00022475"/>
    </source>
</evidence>
<comment type="subcellular location">
    <subcellularLocation>
        <location evidence="1">Cell membrane</location>
        <topology evidence="1">Multi-pass membrane protein</topology>
    </subcellularLocation>
</comment>
<feature type="non-terminal residue" evidence="6">
    <location>
        <position position="89"/>
    </location>
</feature>
<reference evidence="6" key="1">
    <citation type="journal article" date="2014" name="Front. Microbiol.">
        <title>High frequency of phylogenetically diverse reductive dehalogenase-homologous genes in deep subseafloor sedimentary metagenomes.</title>
        <authorList>
            <person name="Kawai M."/>
            <person name="Futagami T."/>
            <person name="Toyoda A."/>
            <person name="Takaki Y."/>
            <person name="Nishi S."/>
            <person name="Hori S."/>
            <person name="Arai W."/>
            <person name="Tsubouchi T."/>
            <person name="Morono Y."/>
            <person name="Uchiyama I."/>
            <person name="Ito T."/>
            <person name="Fujiyama A."/>
            <person name="Inagaki F."/>
            <person name="Takami H."/>
        </authorList>
    </citation>
    <scope>NUCLEOTIDE SEQUENCE</scope>
    <source>
        <strain evidence="6">Expedition CK06-06</strain>
    </source>
</reference>
<proteinExistence type="predicted"/>
<keyword evidence="4" id="KW-1133">Transmembrane helix</keyword>
<dbReference type="InterPro" id="IPR045621">
    <property type="entry name" value="BPD_transp_1_N"/>
</dbReference>
<dbReference type="GO" id="GO:0005886">
    <property type="term" value="C:plasma membrane"/>
    <property type="evidence" value="ECO:0007669"/>
    <property type="project" value="UniProtKB-SubCell"/>
</dbReference>